<feature type="non-terminal residue" evidence="1">
    <location>
        <position position="60"/>
    </location>
</feature>
<dbReference type="AlphaFoldDB" id="A0A9N9N500"/>
<feature type="non-terminal residue" evidence="1">
    <location>
        <position position="1"/>
    </location>
</feature>
<organism evidence="1 2">
    <name type="scientific">Racocetra fulgida</name>
    <dbReference type="NCBI Taxonomy" id="60492"/>
    <lineage>
        <taxon>Eukaryota</taxon>
        <taxon>Fungi</taxon>
        <taxon>Fungi incertae sedis</taxon>
        <taxon>Mucoromycota</taxon>
        <taxon>Glomeromycotina</taxon>
        <taxon>Glomeromycetes</taxon>
        <taxon>Diversisporales</taxon>
        <taxon>Gigasporaceae</taxon>
        <taxon>Racocetra</taxon>
    </lineage>
</organism>
<evidence type="ECO:0000313" key="2">
    <source>
        <dbReference type="Proteomes" id="UP000789396"/>
    </source>
</evidence>
<reference evidence="1" key="1">
    <citation type="submission" date="2021-06" db="EMBL/GenBank/DDBJ databases">
        <authorList>
            <person name="Kallberg Y."/>
            <person name="Tangrot J."/>
            <person name="Rosling A."/>
        </authorList>
    </citation>
    <scope>NUCLEOTIDE SEQUENCE</scope>
    <source>
        <strain evidence="1">IN212</strain>
    </source>
</reference>
<comment type="caution">
    <text evidence="1">The sequence shown here is derived from an EMBL/GenBank/DDBJ whole genome shotgun (WGS) entry which is preliminary data.</text>
</comment>
<evidence type="ECO:0000313" key="1">
    <source>
        <dbReference type="EMBL" id="CAG8702538.1"/>
    </source>
</evidence>
<name>A0A9N9N500_9GLOM</name>
<gene>
    <name evidence="1" type="ORF">RFULGI_LOCUS10470</name>
</gene>
<dbReference type="Proteomes" id="UP000789396">
    <property type="component" value="Unassembled WGS sequence"/>
</dbReference>
<accession>A0A9N9N500</accession>
<proteinExistence type="predicted"/>
<dbReference type="EMBL" id="CAJVPZ010020750">
    <property type="protein sequence ID" value="CAG8702538.1"/>
    <property type="molecule type" value="Genomic_DNA"/>
</dbReference>
<protein>
    <submittedName>
        <fullName evidence="1">5310_t:CDS:1</fullName>
    </submittedName>
</protein>
<sequence length="60" mass="6563">NPKKLPTLEGKDSIAIYRNNRYPICSRSFTANLSDEECSSDNAITSTVSSLPCSPSKARQ</sequence>
<keyword evidence="2" id="KW-1185">Reference proteome</keyword>